<evidence type="ECO:0000259" key="1">
    <source>
        <dbReference type="Pfam" id="PF22400"/>
    </source>
</evidence>
<accession>A2SDL7</accession>
<evidence type="ECO:0000313" key="2">
    <source>
        <dbReference type="EMBL" id="ABM93656.1"/>
    </source>
</evidence>
<organism evidence="2 3">
    <name type="scientific">Methylibium petroleiphilum (strain ATCC BAA-1232 / LMG 22953 / PM1)</name>
    <dbReference type="NCBI Taxonomy" id="420662"/>
    <lineage>
        <taxon>Bacteria</taxon>
        <taxon>Pseudomonadati</taxon>
        <taxon>Pseudomonadota</taxon>
        <taxon>Betaproteobacteria</taxon>
        <taxon>Burkholderiales</taxon>
        <taxon>Sphaerotilaceae</taxon>
        <taxon>Methylibium</taxon>
    </lineage>
</organism>
<dbReference type="Proteomes" id="UP000000366">
    <property type="component" value="Chromosome"/>
</dbReference>
<proteinExistence type="predicted"/>
<reference evidence="2 3" key="1">
    <citation type="journal article" date="2007" name="J. Bacteriol.">
        <title>Whole-genome analysis of the methyl tert-butyl ether-degrading beta-proteobacterium Methylibium petroleiphilum PM1.</title>
        <authorList>
            <person name="Kane S.R."/>
            <person name="Chakicherla A.Y."/>
            <person name="Chain P.S.G."/>
            <person name="Schmidt R."/>
            <person name="Shin M.W."/>
            <person name="Legler T.C."/>
            <person name="Scow K.M."/>
            <person name="Larimer F.W."/>
            <person name="Lucas S.M."/>
            <person name="Richardson P.M."/>
            <person name="Hristova K.R."/>
        </authorList>
    </citation>
    <scope>NUCLEOTIDE SEQUENCE [LARGE SCALE GENOMIC DNA]</scope>
    <source>
        <strain evidence="3">ATCC BAA-1232 / LMG 22953 / PM1</strain>
    </source>
</reference>
<dbReference type="AlphaFoldDB" id="A2SDL7"/>
<gene>
    <name evidence="2" type="ordered locus">Mpe_A0694</name>
</gene>
<dbReference type="EMBL" id="CP000555">
    <property type="protein sequence ID" value="ABM93656.1"/>
    <property type="molecule type" value="Genomic_DNA"/>
</dbReference>
<feature type="domain" description="DUF6980" evidence="1">
    <location>
        <begin position="13"/>
        <end position="78"/>
    </location>
</feature>
<protein>
    <recommendedName>
        <fullName evidence="1">DUF6980 domain-containing protein</fullName>
    </recommendedName>
</protein>
<dbReference type="InterPro" id="IPR053918">
    <property type="entry name" value="DUF6980"/>
</dbReference>
<dbReference type="STRING" id="420662.Mpe_A0694"/>
<name>A2SDL7_METPP</name>
<sequence length="79" mass="8948">MRGSARTLDLMTQHCCESMQRQLESVCEEHSSRHECPDALIDYFPRLKEYGLIVHDGGSSSIAISFCPWCGTKLSELQK</sequence>
<dbReference type="eggNOG" id="ENOG5033J04">
    <property type="taxonomic scope" value="Bacteria"/>
</dbReference>
<evidence type="ECO:0000313" key="3">
    <source>
        <dbReference type="Proteomes" id="UP000000366"/>
    </source>
</evidence>
<dbReference type="Pfam" id="PF22400">
    <property type="entry name" value="DUF6980"/>
    <property type="match status" value="1"/>
</dbReference>
<dbReference type="HOGENOM" id="CLU_163278_1_0_4"/>
<dbReference type="KEGG" id="mpt:Mpe_A0694"/>
<keyword evidence="3" id="KW-1185">Reference proteome</keyword>